<keyword evidence="3" id="KW-1185">Reference proteome</keyword>
<reference evidence="2 3" key="1">
    <citation type="submission" date="2015-02" db="EMBL/GenBank/DDBJ databases">
        <title>Single-cell genomics of uncultivated deep-branching MTB reveals a conserved set of magnetosome genes.</title>
        <authorList>
            <person name="Kolinko S."/>
            <person name="Richter M."/>
            <person name="Glockner F.O."/>
            <person name="Brachmann A."/>
            <person name="Schuler D."/>
        </authorList>
    </citation>
    <scope>NUCLEOTIDE SEQUENCE [LARGE SCALE GENOMIC DNA]</scope>
    <source>
        <strain evidence="2">TM-1</strain>
    </source>
</reference>
<organism evidence="2 3">
    <name type="scientific">Candidatus Magnetobacterium bavaricum</name>
    <dbReference type="NCBI Taxonomy" id="29290"/>
    <lineage>
        <taxon>Bacteria</taxon>
        <taxon>Pseudomonadati</taxon>
        <taxon>Nitrospirota</taxon>
        <taxon>Thermodesulfovibrionia</taxon>
        <taxon>Thermodesulfovibrionales</taxon>
        <taxon>Candidatus Magnetobacteriaceae</taxon>
        <taxon>Candidatus Magnetobacterium</taxon>
    </lineage>
</organism>
<comment type="caution">
    <text evidence="2">The sequence shown here is derived from an EMBL/GenBank/DDBJ whole genome shotgun (WGS) entry which is preliminary data.</text>
</comment>
<keyword evidence="1" id="KW-1133">Transmembrane helix</keyword>
<keyword evidence="1" id="KW-0472">Membrane</keyword>
<protein>
    <submittedName>
        <fullName evidence="2">Secreted protein</fullName>
    </submittedName>
</protein>
<evidence type="ECO:0000313" key="2">
    <source>
        <dbReference type="EMBL" id="KJU86409.1"/>
    </source>
</evidence>
<dbReference type="Proteomes" id="UP000033423">
    <property type="component" value="Unassembled WGS sequence"/>
</dbReference>
<evidence type="ECO:0000256" key="1">
    <source>
        <dbReference type="SAM" id="Phobius"/>
    </source>
</evidence>
<sequence>MNPKQKISGMIVFTSVFVGSFLGAGITVITAPKEAAKGLGKKLKDTAEALKENFNDQLDHATVRLIESSTKVFAKTKSTLGGANTVYSVLKDGVDTLLKKNS</sequence>
<feature type="transmembrane region" description="Helical" evidence="1">
    <location>
        <begin position="7"/>
        <end position="29"/>
    </location>
</feature>
<dbReference type="AlphaFoldDB" id="A0A0F3GWR1"/>
<evidence type="ECO:0000313" key="3">
    <source>
        <dbReference type="Proteomes" id="UP000033423"/>
    </source>
</evidence>
<name>A0A0F3GWR1_9BACT</name>
<accession>A0A0F3GWR1</accession>
<keyword evidence="1" id="KW-0812">Transmembrane</keyword>
<gene>
    <name evidence="2" type="ORF">MBAV_001399</name>
</gene>
<dbReference type="EMBL" id="LACI01000605">
    <property type="protein sequence ID" value="KJU86409.1"/>
    <property type="molecule type" value="Genomic_DNA"/>
</dbReference>
<proteinExistence type="predicted"/>